<dbReference type="Proteomes" id="UP000197138">
    <property type="component" value="Unassembled WGS sequence"/>
</dbReference>
<reference evidence="2" key="2">
    <citation type="submission" date="2017-06" db="EMBL/GenBank/DDBJ databases">
        <title>The pomegranate genome and the genomics of punicalagin biosynthesis.</title>
        <authorList>
            <person name="Xu C."/>
        </authorList>
    </citation>
    <scope>NUCLEOTIDE SEQUENCE [LARGE SCALE GENOMIC DNA]</scope>
    <source>
        <tissue evidence="2">Fresh leaf</tissue>
    </source>
</reference>
<dbReference type="EMBL" id="PGOL01004889">
    <property type="protein sequence ID" value="PKI36365.1"/>
    <property type="molecule type" value="Genomic_DNA"/>
</dbReference>
<feature type="transmembrane region" description="Helical" evidence="1">
    <location>
        <begin position="6"/>
        <end position="24"/>
    </location>
</feature>
<evidence type="ECO:0000256" key="1">
    <source>
        <dbReference type="SAM" id="Phobius"/>
    </source>
</evidence>
<reference evidence="3 5" key="3">
    <citation type="submission" date="2017-11" db="EMBL/GenBank/DDBJ databases">
        <title>De-novo sequencing of pomegranate (Punica granatum L.) genome.</title>
        <authorList>
            <person name="Akparov Z."/>
            <person name="Amiraslanov A."/>
            <person name="Hajiyeva S."/>
            <person name="Abbasov M."/>
            <person name="Kaur K."/>
            <person name="Hamwieh A."/>
            <person name="Solovyev V."/>
            <person name="Salamov A."/>
            <person name="Braich B."/>
            <person name="Kosarev P."/>
            <person name="Mahmoud A."/>
            <person name="Hajiyev E."/>
            <person name="Babayeva S."/>
            <person name="Izzatullayeva V."/>
            <person name="Mammadov A."/>
            <person name="Mammadov A."/>
            <person name="Sharifova S."/>
            <person name="Ojaghi J."/>
            <person name="Eynullazada K."/>
            <person name="Bayramov B."/>
            <person name="Abdulazimova A."/>
            <person name="Shahmuradov I."/>
        </authorList>
    </citation>
    <scope>NUCLEOTIDE SEQUENCE [LARGE SCALE GENOMIC DNA]</scope>
    <source>
        <strain evidence="3">AG2017</strain>
        <strain evidence="5">cv. AG2017</strain>
        <tissue evidence="3">Leaf</tissue>
    </source>
</reference>
<feature type="transmembrane region" description="Helical" evidence="1">
    <location>
        <begin position="79"/>
        <end position="97"/>
    </location>
</feature>
<feature type="transmembrane region" description="Helical" evidence="1">
    <location>
        <begin position="36"/>
        <end position="59"/>
    </location>
</feature>
<dbReference type="EMBL" id="MTKT01002534">
    <property type="protein sequence ID" value="OWM77413.1"/>
    <property type="molecule type" value="Genomic_DNA"/>
</dbReference>
<name>A0A218WXN9_PUNGR</name>
<keyword evidence="1" id="KW-0472">Membrane</keyword>
<dbReference type="AlphaFoldDB" id="A0A218WXN9"/>
<organism evidence="2 4">
    <name type="scientific">Punica granatum</name>
    <name type="common">Pomegranate</name>
    <dbReference type="NCBI Taxonomy" id="22663"/>
    <lineage>
        <taxon>Eukaryota</taxon>
        <taxon>Viridiplantae</taxon>
        <taxon>Streptophyta</taxon>
        <taxon>Embryophyta</taxon>
        <taxon>Tracheophyta</taxon>
        <taxon>Spermatophyta</taxon>
        <taxon>Magnoliopsida</taxon>
        <taxon>eudicotyledons</taxon>
        <taxon>Gunneridae</taxon>
        <taxon>Pentapetalae</taxon>
        <taxon>rosids</taxon>
        <taxon>malvids</taxon>
        <taxon>Myrtales</taxon>
        <taxon>Lythraceae</taxon>
        <taxon>Punica</taxon>
    </lineage>
</organism>
<proteinExistence type="predicted"/>
<keyword evidence="1" id="KW-0812">Transmembrane</keyword>
<keyword evidence="1" id="KW-1133">Transmembrane helix</keyword>
<reference evidence="4" key="1">
    <citation type="journal article" date="2017" name="Plant J.">
        <title>The pomegranate (Punica granatum L.) genome and the genomics of punicalagin biosynthesis.</title>
        <authorList>
            <person name="Qin G."/>
            <person name="Xu C."/>
            <person name="Ming R."/>
            <person name="Tang H."/>
            <person name="Guyot R."/>
            <person name="Kramer E.M."/>
            <person name="Hu Y."/>
            <person name="Yi X."/>
            <person name="Qi Y."/>
            <person name="Xu X."/>
            <person name="Gao Z."/>
            <person name="Pan H."/>
            <person name="Jian J."/>
            <person name="Tian Y."/>
            <person name="Yue Z."/>
            <person name="Xu Y."/>
        </authorList>
    </citation>
    <scope>NUCLEOTIDE SEQUENCE [LARGE SCALE GENOMIC DNA]</scope>
    <source>
        <strain evidence="4">cv. Dabenzi</strain>
    </source>
</reference>
<dbReference type="Proteomes" id="UP000233551">
    <property type="component" value="Unassembled WGS sequence"/>
</dbReference>
<evidence type="ECO:0000313" key="4">
    <source>
        <dbReference type="Proteomes" id="UP000197138"/>
    </source>
</evidence>
<evidence type="ECO:0000313" key="5">
    <source>
        <dbReference type="Proteomes" id="UP000233551"/>
    </source>
</evidence>
<accession>A0A218WXN9</accession>
<keyword evidence="5" id="KW-1185">Reference proteome</keyword>
<gene>
    <name evidence="2" type="ORF">CDL15_Pgr016810</name>
    <name evidence="3" type="ORF">CRG98_043249</name>
</gene>
<evidence type="ECO:0000313" key="3">
    <source>
        <dbReference type="EMBL" id="PKI36365.1"/>
    </source>
</evidence>
<evidence type="ECO:0000313" key="2">
    <source>
        <dbReference type="EMBL" id="OWM77413.1"/>
    </source>
</evidence>
<comment type="caution">
    <text evidence="2">The sequence shown here is derived from an EMBL/GenBank/DDBJ whole genome shotgun (WGS) entry which is preliminary data.</text>
</comment>
<sequence length="103" mass="10980">MDHGRLEVGPLCMLALSLVRILVFSQCLRGEEVSTAVMALELTPALSILGVVDILTSLLEYMFSTVVWSGSLEALGATLSVPNSIPNSLILFSLTGARRMKGS</sequence>
<protein>
    <submittedName>
        <fullName evidence="2">Uncharacterized protein</fullName>
    </submittedName>
</protein>